<accession>A0A8X8ASV8</accession>
<feature type="coiled-coil region" evidence="1">
    <location>
        <begin position="188"/>
        <end position="236"/>
    </location>
</feature>
<comment type="caution">
    <text evidence="2">The sequence shown here is derived from an EMBL/GenBank/DDBJ whole genome shotgun (WGS) entry which is preliminary data.</text>
</comment>
<protein>
    <submittedName>
        <fullName evidence="2">Uncharacterized protein</fullName>
    </submittedName>
</protein>
<dbReference type="AlphaFoldDB" id="A0A8X8ASV8"/>
<organism evidence="2 3">
    <name type="scientific">Brassica carinata</name>
    <name type="common">Ethiopian mustard</name>
    <name type="synonym">Abyssinian cabbage</name>
    <dbReference type="NCBI Taxonomy" id="52824"/>
    <lineage>
        <taxon>Eukaryota</taxon>
        <taxon>Viridiplantae</taxon>
        <taxon>Streptophyta</taxon>
        <taxon>Embryophyta</taxon>
        <taxon>Tracheophyta</taxon>
        <taxon>Spermatophyta</taxon>
        <taxon>Magnoliopsida</taxon>
        <taxon>eudicotyledons</taxon>
        <taxon>Gunneridae</taxon>
        <taxon>Pentapetalae</taxon>
        <taxon>rosids</taxon>
        <taxon>malvids</taxon>
        <taxon>Brassicales</taxon>
        <taxon>Brassicaceae</taxon>
        <taxon>Brassiceae</taxon>
        <taxon>Brassica</taxon>
    </lineage>
</organism>
<dbReference type="EMBL" id="JAAMPC010000005">
    <property type="protein sequence ID" value="KAG2312114.1"/>
    <property type="molecule type" value="Genomic_DNA"/>
</dbReference>
<evidence type="ECO:0000256" key="1">
    <source>
        <dbReference type="SAM" id="Coils"/>
    </source>
</evidence>
<sequence>MPIVEELPKAERKGPSFNKKLAKRYAFMSLLGSTYQWNIIARTHPCSSEGESTVLRARQLPLDRRQVDILVGETCAGNMSGSAADDSFAAYQEAAKVMSAKRGSASRTVSGDDAVVTGSRRAIVVKTEPTSSSQGRKTRGGGVMTRASHLSADIGRSVGILATARTNLNLSVFPRDGTVLSVGDTTELEALKREASEEKDHRMALELEVRDLKEKLKKAEKTAEEASADALATSQENQNSCFVKVVMLITPSHRASSSIEAPESGLSSSASSSCSAKVVMLSSVLFWVVLSPPPQPSSAFSVVVAELAVSPPRQSSNFFLFVVFHSVVFESCQAPILIANLIHDHQIPPLCFTFVTLRRAQLRLFQASSPSSSSSPSHEPPSS</sequence>
<evidence type="ECO:0000313" key="2">
    <source>
        <dbReference type="EMBL" id="KAG2312114.1"/>
    </source>
</evidence>
<name>A0A8X8ASV8_BRACI</name>
<evidence type="ECO:0000313" key="3">
    <source>
        <dbReference type="Proteomes" id="UP000886595"/>
    </source>
</evidence>
<keyword evidence="1" id="KW-0175">Coiled coil</keyword>
<dbReference type="Proteomes" id="UP000886595">
    <property type="component" value="Unassembled WGS sequence"/>
</dbReference>
<gene>
    <name evidence="2" type="ORF">Bca52824_023671</name>
</gene>
<reference evidence="2 3" key="1">
    <citation type="submission" date="2020-02" db="EMBL/GenBank/DDBJ databases">
        <authorList>
            <person name="Ma Q."/>
            <person name="Huang Y."/>
            <person name="Song X."/>
            <person name="Pei D."/>
        </authorList>
    </citation>
    <scope>NUCLEOTIDE SEQUENCE [LARGE SCALE GENOMIC DNA]</scope>
    <source>
        <strain evidence="2">Sxm20200214</strain>
        <tissue evidence="2">Leaf</tissue>
    </source>
</reference>
<proteinExistence type="predicted"/>
<keyword evidence="3" id="KW-1185">Reference proteome</keyword>